<reference evidence="2 3" key="1">
    <citation type="submission" date="2019-12" db="EMBL/GenBank/DDBJ databases">
        <title>Nocardia sp. nov. ET3-3 isolated from soil.</title>
        <authorList>
            <person name="Kanchanasin P."/>
            <person name="Tanasupawat S."/>
            <person name="Yuki M."/>
            <person name="Kudo T."/>
        </authorList>
    </citation>
    <scope>NUCLEOTIDE SEQUENCE [LARGE SCALE GENOMIC DNA]</scope>
    <source>
        <strain evidence="2 3">ET3-3</strain>
    </source>
</reference>
<dbReference type="NCBIfam" id="TIGR00254">
    <property type="entry name" value="GGDEF"/>
    <property type="match status" value="1"/>
</dbReference>
<dbReference type="Proteomes" id="UP000466794">
    <property type="component" value="Unassembled WGS sequence"/>
</dbReference>
<dbReference type="Pfam" id="PF00990">
    <property type="entry name" value="GGDEF"/>
    <property type="match status" value="1"/>
</dbReference>
<dbReference type="InterPro" id="IPR000160">
    <property type="entry name" value="GGDEF_dom"/>
</dbReference>
<dbReference type="InterPro" id="IPR043128">
    <property type="entry name" value="Rev_trsase/Diguanyl_cyclase"/>
</dbReference>
<feature type="domain" description="GGDEF" evidence="1">
    <location>
        <begin position="184"/>
        <end position="314"/>
    </location>
</feature>
<dbReference type="EMBL" id="WRPP01000013">
    <property type="protein sequence ID" value="MVU83428.1"/>
    <property type="molecule type" value="Genomic_DNA"/>
</dbReference>
<dbReference type="Gene3D" id="3.30.70.270">
    <property type="match status" value="1"/>
</dbReference>
<dbReference type="InterPro" id="IPR029787">
    <property type="entry name" value="Nucleotide_cyclase"/>
</dbReference>
<dbReference type="SMART" id="SM00267">
    <property type="entry name" value="GGDEF"/>
    <property type="match status" value="1"/>
</dbReference>
<dbReference type="RefSeq" id="WP_157393012.1">
    <property type="nucleotide sequence ID" value="NZ_WRPP01000013.1"/>
</dbReference>
<dbReference type="PANTHER" id="PTHR44757:SF2">
    <property type="entry name" value="BIOFILM ARCHITECTURE MAINTENANCE PROTEIN MBAA"/>
    <property type="match status" value="1"/>
</dbReference>
<dbReference type="PROSITE" id="PS50887">
    <property type="entry name" value="GGDEF"/>
    <property type="match status" value="1"/>
</dbReference>
<dbReference type="InterPro" id="IPR052155">
    <property type="entry name" value="Biofilm_reg_signaling"/>
</dbReference>
<gene>
    <name evidence="2" type="ORF">GPX89_40100</name>
</gene>
<keyword evidence="3" id="KW-1185">Reference proteome</keyword>
<organism evidence="2 3">
    <name type="scientific">Nocardia terrae</name>
    <dbReference type="NCBI Taxonomy" id="2675851"/>
    <lineage>
        <taxon>Bacteria</taxon>
        <taxon>Bacillati</taxon>
        <taxon>Actinomycetota</taxon>
        <taxon>Actinomycetes</taxon>
        <taxon>Mycobacteriales</taxon>
        <taxon>Nocardiaceae</taxon>
        <taxon>Nocardia</taxon>
    </lineage>
</organism>
<evidence type="ECO:0000259" key="1">
    <source>
        <dbReference type="PROSITE" id="PS50887"/>
    </source>
</evidence>
<dbReference type="AlphaFoldDB" id="A0A7K1VBG1"/>
<evidence type="ECO:0000313" key="2">
    <source>
        <dbReference type="EMBL" id="MVU83428.1"/>
    </source>
</evidence>
<dbReference type="PANTHER" id="PTHR44757">
    <property type="entry name" value="DIGUANYLATE CYCLASE DGCP"/>
    <property type="match status" value="1"/>
</dbReference>
<protein>
    <submittedName>
        <fullName evidence="2">Diguanylate cyclase</fullName>
    </submittedName>
</protein>
<accession>A0A7K1VBG1</accession>
<comment type="caution">
    <text evidence="2">The sequence shown here is derived from an EMBL/GenBank/DDBJ whole genome shotgun (WGS) entry which is preliminary data.</text>
</comment>
<dbReference type="CDD" id="cd01949">
    <property type="entry name" value="GGDEF"/>
    <property type="match status" value="1"/>
</dbReference>
<dbReference type="SUPFAM" id="SSF55073">
    <property type="entry name" value="Nucleotide cyclase"/>
    <property type="match status" value="1"/>
</dbReference>
<sequence length="314" mass="33099">MIVRRLGVTPPGLRDRERVLRLAADEYLRLLATVGYVAPDRPAAVKLTTGFLRGIDRISQDGVENASEATLLGAELAGSLPGLLTSSRFVGPLVTATLFAAPPAPAGVWTLHAGYAVAGYAEVLAERALGDHETILRAAVAAREHRITELQDRLQHAATHDRLTGLPNRAMLEERIAELLSTGRTLAVLLVDLDGFKQINDMHGHAVGDELLVAVAERLSSVTGAQDCVCRYGGDEFVIATAGGDEAALVIADGVLAEIARPFFLSTGAVRVRASIGIATTAGGSRDAAALIHAADRGMYSAKSSGGHRHHTER</sequence>
<proteinExistence type="predicted"/>
<name>A0A7K1VBG1_9NOCA</name>
<evidence type="ECO:0000313" key="3">
    <source>
        <dbReference type="Proteomes" id="UP000466794"/>
    </source>
</evidence>